<proteinExistence type="predicted"/>
<accession>A0A5C6V1W3</accession>
<gene>
    <name evidence="2" type="ORF">FRX97_10310</name>
</gene>
<sequence>MRFIILFAITLFYQCGNAQSYNFKFQAHQPPSHAVWTELLSKNVDEKGKVNYRGFIGDSTKLNSYLETLSKNPPHETKWTKEDQIAYWINAYNAFTVQLIIRNYPVESIKDIGGKIPFINSSWDIKFIAIGGEVFDLNNLEHGILRKYFNEPRIHFAVNCASISCPKLRNEAYEGKKLNAQLSDQTKSFLADTSKNKFLSAEKAELSKLFKWFTGDFTKNESLISFINRYAPKKLNKDADIDYLEYNWSLNE</sequence>
<dbReference type="RefSeq" id="WP_147015133.1">
    <property type="nucleotide sequence ID" value="NZ_VORB01000009.1"/>
</dbReference>
<dbReference type="PANTHER" id="PTHR46361:SF3">
    <property type="entry name" value="ELECTRON CARRIER_ PROTEIN DISULFIDE OXIDOREDUCTASE"/>
    <property type="match status" value="1"/>
</dbReference>
<organism evidence="2 3">
    <name type="scientific">Luteibaculum oceani</name>
    <dbReference type="NCBI Taxonomy" id="1294296"/>
    <lineage>
        <taxon>Bacteria</taxon>
        <taxon>Pseudomonadati</taxon>
        <taxon>Bacteroidota</taxon>
        <taxon>Flavobacteriia</taxon>
        <taxon>Flavobacteriales</taxon>
        <taxon>Luteibaculaceae</taxon>
        <taxon>Luteibaculum</taxon>
    </lineage>
</organism>
<name>A0A5C6V1W3_9FLAO</name>
<evidence type="ECO:0000259" key="1">
    <source>
        <dbReference type="Pfam" id="PF04784"/>
    </source>
</evidence>
<dbReference type="AlphaFoldDB" id="A0A5C6V1W3"/>
<feature type="domain" description="DUF547" evidence="1">
    <location>
        <begin position="78"/>
        <end position="190"/>
    </location>
</feature>
<dbReference type="EMBL" id="VORB01000009">
    <property type="protein sequence ID" value="TXC76995.1"/>
    <property type="molecule type" value="Genomic_DNA"/>
</dbReference>
<reference evidence="2 3" key="1">
    <citation type="submission" date="2019-08" db="EMBL/GenBank/DDBJ databases">
        <title>Genome of Luteibaculum oceani JCM 18817.</title>
        <authorList>
            <person name="Bowman J.P."/>
        </authorList>
    </citation>
    <scope>NUCLEOTIDE SEQUENCE [LARGE SCALE GENOMIC DNA]</scope>
    <source>
        <strain evidence="2 3">JCM 18817</strain>
    </source>
</reference>
<evidence type="ECO:0000313" key="2">
    <source>
        <dbReference type="EMBL" id="TXC76995.1"/>
    </source>
</evidence>
<evidence type="ECO:0000313" key="3">
    <source>
        <dbReference type="Proteomes" id="UP000321168"/>
    </source>
</evidence>
<protein>
    <submittedName>
        <fullName evidence="2">DUF547 domain-containing protein</fullName>
    </submittedName>
</protein>
<dbReference type="PANTHER" id="PTHR46361">
    <property type="entry name" value="ELECTRON CARRIER/ PROTEIN DISULFIDE OXIDOREDUCTASE"/>
    <property type="match status" value="1"/>
</dbReference>
<dbReference type="Proteomes" id="UP000321168">
    <property type="component" value="Unassembled WGS sequence"/>
</dbReference>
<dbReference type="OrthoDB" id="526867at2"/>
<keyword evidence="3" id="KW-1185">Reference proteome</keyword>
<comment type="caution">
    <text evidence="2">The sequence shown here is derived from an EMBL/GenBank/DDBJ whole genome shotgun (WGS) entry which is preliminary data.</text>
</comment>
<dbReference type="InterPro" id="IPR006869">
    <property type="entry name" value="DUF547"/>
</dbReference>
<dbReference type="Pfam" id="PF04784">
    <property type="entry name" value="DUF547"/>
    <property type="match status" value="1"/>
</dbReference>